<keyword evidence="6 7" id="KW-0472">Membrane</keyword>
<evidence type="ECO:0000256" key="2">
    <source>
        <dbReference type="ARBA" id="ARBA00006679"/>
    </source>
</evidence>
<sequence>MNKNTSLGLLILRIATGGLMLLHGIAKIGHTSFIGDMLVQKGLPSLLSYGVYLTEIIAPILILIGFRTRLSALIFVLGALFALFLVHSKELFLLNENGGWQVELLGLYIAGALTLFFTGGGNLAVSSTNKWD</sequence>
<dbReference type="AlphaFoldDB" id="A0A4Y4AVZ3"/>
<accession>A0A4Y4AVZ3</accession>
<evidence type="ECO:0000313" key="9">
    <source>
        <dbReference type="Proteomes" id="UP000316775"/>
    </source>
</evidence>
<comment type="caution">
    <text evidence="8">The sequence shown here is derived from an EMBL/GenBank/DDBJ whole genome shotgun (WGS) entry which is preliminary data.</text>
</comment>
<dbReference type="EMBL" id="BJNP01000008">
    <property type="protein sequence ID" value="GEC71509.1"/>
    <property type="molecule type" value="Genomic_DNA"/>
</dbReference>
<gene>
    <name evidence="8" type="ORF">FFL01_10480</name>
</gene>
<dbReference type="RefSeq" id="WP_073245276.1">
    <property type="nucleotide sequence ID" value="NZ_BJNP01000008.1"/>
</dbReference>
<evidence type="ECO:0000256" key="6">
    <source>
        <dbReference type="ARBA" id="ARBA00023136"/>
    </source>
</evidence>
<keyword evidence="4 7" id="KW-0812">Transmembrane</keyword>
<feature type="transmembrane region" description="Helical" evidence="7">
    <location>
        <begin position="46"/>
        <end position="66"/>
    </location>
</feature>
<protein>
    <submittedName>
        <fullName evidence="8">GntR family transcriptional regulator</fullName>
    </submittedName>
</protein>
<evidence type="ECO:0000256" key="1">
    <source>
        <dbReference type="ARBA" id="ARBA00004651"/>
    </source>
</evidence>
<evidence type="ECO:0000256" key="4">
    <source>
        <dbReference type="ARBA" id="ARBA00022692"/>
    </source>
</evidence>
<organism evidence="8 9">
    <name type="scientific">Flavobacterium flevense</name>
    <dbReference type="NCBI Taxonomy" id="983"/>
    <lineage>
        <taxon>Bacteria</taxon>
        <taxon>Pseudomonadati</taxon>
        <taxon>Bacteroidota</taxon>
        <taxon>Flavobacteriia</taxon>
        <taxon>Flavobacteriales</taxon>
        <taxon>Flavobacteriaceae</taxon>
        <taxon>Flavobacterium</taxon>
    </lineage>
</organism>
<evidence type="ECO:0000256" key="7">
    <source>
        <dbReference type="SAM" id="Phobius"/>
    </source>
</evidence>
<feature type="transmembrane region" description="Helical" evidence="7">
    <location>
        <begin position="7"/>
        <end position="26"/>
    </location>
</feature>
<dbReference type="InterPro" id="IPR032808">
    <property type="entry name" value="DoxX"/>
</dbReference>
<name>A0A4Y4AVZ3_9FLAO</name>
<dbReference type="PANTHER" id="PTHR33452">
    <property type="entry name" value="OXIDOREDUCTASE CATD-RELATED"/>
    <property type="match status" value="1"/>
</dbReference>
<feature type="transmembrane region" description="Helical" evidence="7">
    <location>
        <begin position="73"/>
        <end position="93"/>
    </location>
</feature>
<dbReference type="Pfam" id="PF07681">
    <property type="entry name" value="DoxX"/>
    <property type="match status" value="1"/>
</dbReference>
<evidence type="ECO:0000256" key="5">
    <source>
        <dbReference type="ARBA" id="ARBA00022989"/>
    </source>
</evidence>
<comment type="subcellular location">
    <subcellularLocation>
        <location evidence="1">Cell membrane</location>
        <topology evidence="1">Multi-pass membrane protein</topology>
    </subcellularLocation>
</comment>
<reference evidence="8 9" key="1">
    <citation type="submission" date="2019-06" db="EMBL/GenBank/DDBJ databases">
        <title>Whole genome shotgun sequence of Flavobacterium flevense NBRC 14960.</title>
        <authorList>
            <person name="Hosoyama A."/>
            <person name="Uohara A."/>
            <person name="Ohji S."/>
            <person name="Ichikawa N."/>
        </authorList>
    </citation>
    <scope>NUCLEOTIDE SEQUENCE [LARGE SCALE GENOMIC DNA]</scope>
    <source>
        <strain evidence="8 9">NBRC 14960</strain>
    </source>
</reference>
<evidence type="ECO:0000256" key="3">
    <source>
        <dbReference type="ARBA" id="ARBA00022475"/>
    </source>
</evidence>
<dbReference type="PANTHER" id="PTHR33452:SF1">
    <property type="entry name" value="INNER MEMBRANE PROTEIN YPHA-RELATED"/>
    <property type="match status" value="1"/>
</dbReference>
<dbReference type="InterPro" id="IPR051907">
    <property type="entry name" value="DoxX-like_oxidoreductase"/>
</dbReference>
<keyword evidence="9" id="KW-1185">Reference proteome</keyword>
<dbReference type="STRING" id="983.SAMN05443543_106174"/>
<dbReference type="Proteomes" id="UP000316775">
    <property type="component" value="Unassembled WGS sequence"/>
</dbReference>
<proteinExistence type="inferred from homology"/>
<evidence type="ECO:0000313" key="8">
    <source>
        <dbReference type="EMBL" id="GEC71509.1"/>
    </source>
</evidence>
<keyword evidence="3" id="KW-1003">Cell membrane</keyword>
<comment type="similarity">
    <text evidence="2">Belongs to the DoxX family.</text>
</comment>
<feature type="transmembrane region" description="Helical" evidence="7">
    <location>
        <begin position="105"/>
        <end position="125"/>
    </location>
</feature>
<dbReference type="GO" id="GO:0005886">
    <property type="term" value="C:plasma membrane"/>
    <property type="evidence" value="ECO:0007669"/>
    <property type="project" value="UniProtKB-SubCell"/>
</dbReference>
<dbReference type="OrthoDB" id="280866at2"/>
<keyword evidence="5 7" id="KW-1133">Transmembrane helix</keyword>